<gene>
    <name evidence="3" type="ORF">Tci_256478</name>
</gene>
<accession>A0A699GYJ3</accession>
<dbReference type="PANTHER" id="PTHR47718:SF12">
    <property type="entry name" value="PROTEIN FAR1-RELATED SEQUENCE"/>
    <property type="match status" value="1"/>
</dbReference>
<feature type="compositionally biased region" description="Basic and acidic residues" evidence="1">
    <location>
        <begin position="1"/>
        <end position="24"/>
    </location>
</feature>
<feature type="non-terminal residue" evidence="3">
    <location>
        <position position="1"/>
    </location>
</feature>
<proteinExistence type="predicted"/>
<dbReference type="InterPro" id="IPR018289">
    <property type="entry name" value="MULE_transposase_dom"/>
</dbReference>
<protein>
    <recommendedName>
        <fullName evidence="2">MULE transposase domain-containing protein</fullName>
    </recommendedName>
</protein>
<sequence length="465" mass="54135">EVHTQETPIHDVHDVIESDDHDLSDASPYVDSESDNECRRPTPNGRKYWFSDVPVEEKPNEGDVFDNFDEAYNMHLEYSQKPRFKAIHGTNCYKLYDFVENHNHPLVEESNLDNLKARRKLDFSDEVFIHRASLSNVGPTKAHRLRVAFMGGYHRKKHVPNFSFEYKTVNDELSRLFWADETMKCNYIAFGDVVSFDATYHTNSDETFHSYTWLLTAFKQAHGKEPLMAVTDQDAALRNAIEFVFPESHHRLCMWYITQKLSGKIRGDVKNDSEFKKLFHKLIWNVYIGPKEFEQRWHALIGMFNLSANSWLSELFEIRDRWIPGYFKGLPMCCLMKTTSRSESSNAFFGIHSHAGNMLVQFMLCFEAAMEIQRYTQLLADNHTFESTPVMFTSLPIEPFACQVYSRLIFREVNELKKNLDDELPPEPQKPNNEDIFQKLLGVSTPNEVVVEVPKGIRNKGCRTE</sequence>
<organism evidence="3">
    <name type="scientific">Tanacetum cinerariifolium</name>
    <name type="common">Dalmatian daisy</name>
    <name type="synonym">Chrysanthemum cinerariifolium</name>
    <dbReference type="NCBI Taxonomy" id="118510"/>
    <lineage>
        <taxon>Eukaryota</taxon>
        <taxon>Viridiplantae</taxon>
        <taxon>Streptophyta</taxon>
        <taxon>Embryophyta</taxon>
        <taxon>Tracheophyta</taxon>
        <taxon>Spermatophyta</taxon>
        <taxon>Magnoliopsida</taxon>
        <taxon>eudicotyledons</taxon>
        <taxon>Gunneridae</taxon>
        <taxon>Pentapetalae</taxon>
        <taxon>asterids</taxon>
        <taxon>campanulids</taxon>
        <taxon>Asterales</taxon>
        <taxon>Asteraceae</taxon>
        <taxon>Asteroideae</taxon>
        <taxon>Anthemideae</taxon>
        <taxon>Anthemidinae</taxon>
        <taxon>Tanacetum</taxon>
    </lineage>
</organism>
<dbReference type="Pfam" id="PF10551">
    <property type="entry name" value="MULE"/>
    <property type="match status" value="1"/>
</dbReference>
<name>A0A699GYJ3_TANCI</name>
<dbReference type="EMBL" id="BKCJ010076663">
    <property type="protein sequence ID" value="GEW84502.1"/>
    <property type="molecule type" value="Genomic_DNA"/>
</dbReference>
<evidence type="ECO:0000259" key="2">
    <source>
        <dbReference type="Pfam" id="PF10551"/>
    </source>
</evidence>
<evidence type="ECO:0000313" key="3">
    <source>
        <dbReference type="EMBL" id="GEW84502.1"/>
    </source>
</evidence>
<feature type="region of interest" description="Disordered" evidence="1">
    <location>
        <begin position="1"/>
        <end position="43"/>
    </location>
</feature>
<dbReference type="PANTHER" id="PTHR47718">
    <property type="entry name" value="OS01G0519700 PROTEIN"/>
    <property type="match status" value="1"/>
</dbReference>
<comment type="caution">
    <text evidence="3">The sequence shown here is derived from an EMBL/GenBank/DDBJ whole genome shotgun (WGS) entry which is preliminary data.</text>
</comment>
<feature type="domain" description="MULE transposase" evidence="2">
    <location>
        <begin position="205"/>
        <end position="260"/>
    </location>
</feature>
<dbReference type="AlphaFoldDB" id="A0A699GYJ3"/>
<evidence type="ECO:0000256" key="1">
    <source>
        <dbReference type="SAM" id="MobiDB-lite"/>
    </source>
</evidence>
<reference evidence="3" key="1">
    <citation type="journal article" date="2019" name="Sci. Rep.">
        <title>Draft genome of Tanacetum cinerariifolium, the natural source of mosquito coil.</title>
        <authorList>
            <person name="Yamashiro T."/>
            <person name="Shiraishi A."/>
            <person name="Satake H."/>
            <person name="Nakayama K."/>
        </authorList>
    </citation>
    <scope>NUCLEOTIDE SEQUENCE</scope>
</reference>